<name>A0A6J7PZI8_9ZZZZ</name>
<evidence type="ECO:0000313" key="2">
    <source>
        <dbReference type="EMBL" id="CAB5010241.1"/>
    </source>
</evidence>
<evidence type="ECO:0000256" key="1">
    <source>
        <dbReference type="SAM" id="Phobius"/>
    </source>
</evidence>
<proteinExistence type="predicted"/>
<keyword evidence="1" id="KW-0472">Membrane</keyword>
<dbReference type="EMBL" id="CAFBQN010000042">
    <property type="protein sequence ID" value="CAB5057432.1"/>
    <property type="molecule type" value="Genomic_DNA"/>
</dbReference>
<reference evidence="2" key="1">
    <citation type="submission" date="2020-05" db="EMBL/GenBank/DDBJ databases">
        <authorList>
            <person name="Chiriac C."/>
            <person name="Salcher M."/>
            <person name="Ghai R."/>
            <person name="Kavagutti S V."/>
        </authorList>
    </citation>
    <scope>NUCLEOTIDE SEQUENCE</scope>
</reference>
<keyword evidence="1" id="KW-1133">Transmembrane helix</keyword>
<dbReference type="AlphaFoldDB" id="A0A6J7PZI8"/>
<gene>
    <name evidence="2" type="ORF">UFOPK4065_00887</name>
    <name evidence="3" type="ORF">UFOPK4319_00682</name>
</gene>
<organism evidence="2">
    <name type="scientific">freshwater metagenome</name>
    <dbReference type="NCBI Taxonomy" id="449393"/>
    <lineage>
        <taxon>unclassified sequences</taxon>
        <taxon>metagenomes</taxon>
        <taxon>ecological metagenomes</taxon>
    </lineage>
</organism>
<sequence length="83" mass="8984">MKSNLINNYRMGGYLLIALGLINVRYQSGQSGVWAHSMTIIIPGAVVLLSTWIPSMVQVLNARASQVITLIVGVLLIAYAVIN</sequence>
<evidence type="ECO:0000313" key="3">
    <source>
        <dbReference type="EMBL" id="CAB5057432.1"/>
    </source>
</evidence>
<feature type="transmembrane region" description="Helical" evidence="1">
    <location>
        <begin position="64"/>
        <end position="82"/>
    </location>
</feature>
<keyword evidence="1" id="KW-0812">Transmembrane</keyword>
<dbReference type="EMBL" id="CAFBPE010000072">
    <property type="protein sequence ID" value="CAB5010241.1"/>
    <property type="molecule type" value="Genomic_DNA"/>
</dbReference>
<feature type="transmembrane region" description="Helical" evidence="1">
    <location>
        <begin position="34"/>
        <end position="52"/>
    </location>
</feature>
<accession>A0A6J7PZI8</accession>
<protein>
    <submittedName>
        <fullName evidence="2">Unannotated protein</fullName>
    </submittedName>
</protein>